<gene>
    <name evidence="1" type="ORF">KDW_27520</name>
</gene>
<sequence length="61" mass="6379">MNSIDHKGRIYRYALAAFLYSDVATASFEIEPGTRAAANIVVAKFINNSAGASAGVETEGA</sequence>
<dbReference type="Proteomes" id="UP000326912">
    <property type="component" value="Unassembled WGS sequence"/>
</dbReference>
<evidence type="ECO:0000313" key="1">
    <source>
        <dbReference type="EMBL" id="GER88590.1"/>
    </source>
</evidence>
<organism evidence="1 2">
    <name type="scientific">Dictyobacter vulcani</name>
    <dbReference type="NCBI Taxonomy" id="2607529"/>
    <lineage>
        <taxon>Bacteria</taxon>
        <taxon>Bacillati</taxon>
        <taxon>Chloroflexota</taxon>
        <taxon>Ktedonobacteria</taxon>
        <taxon>Ktedonobacterales</taxon>
        <taxon>Dictyobacteraceae</taxon>
        <taxon>Dictyobacter</taxon>
    </lineage>
</organism>
<keyword evidence="2" id="KW-1185">Reference proteome</keyword>
<dbReference type="EMBL" id="BKZW01000001">
    <property type="protein sequence ID" value="GER88590.1"/>
    <property type="molecule type" value="Genomic_DNA"/>
</dbReference>
<name>A0A5J4KQ88_9CHLR</name>
<evidence type="ECO:0000313" key="2">
    <source>
        <dbReference type="Proteomes" id="UP000326912"/>
    </source>
</evidence>
<protein>
    <submittedName>
        <fullName evidence="1">Uncharacterized protein</fullName>
    </submittedName>
</protein>
<proteinExistence type="predicted"/>
<dbReference type="AlphaFoldDB" id="A0A5J4KQ88"/>
<comment type="caution">
    <text evidence="1">The sequence shown here is derived from an EMBL/GenBank/DDBJ whole genome shotgun (WGS) entry which is preliminary data.</text>
</comment>
<accession>A0A5J4KQ88</accession>
<reference evidence="1 2" key="1">
    <citation type="submission" date="2019-10" db="EMBL/GenBank/DDBJ databases">
        <title>Dictyobacter vulcani sp. nov., within the class Ktedonobacteria, isolated from soil of volcanic Mt. Zao.</title>
        <authorList>
            <person name="Zheng Y."/>
            <person name="Wang C.M."/>
            <person name="Sakai Y."/>
            <person name="Abe K."/>
            <person name="Yokota A."/>
            <person name="Yabe S."/>
        </authorList>
    </citation>
    <scope>NUCLEOTIDE SEQUENCE [LARGE SCALE GENOMIC DNA]</scope>
    <source>
        <strain evidence="1 2">W12</strain>
    </source>
</reference>